<accession>A0A6J4UQZ9</accession>
<organism evidence="9">
    <name type="scientific">uncultured Thermomicrobiales bacterium</name>
    <dbReference type="NCBI Taxonomy" id="1645740"/>
    <lineage>
        <taxon>Bacteria</taxon>
        <taxon>Pseudomonadati</taxon>
        <taxon>Thermomicrobiota</taxon>
        <taxon>Thermomicrobia</taxon>
        <taxon>Thermomicrobiales</taxon>
        <taxon>environmental samples</taxon>
    </lineage>
</organism>
<keyword evidence="4 7" id="KW-0812">Transmembrane</keyword>
<protein>
    <recommendedName>
        <fullName evidence="8">Major facilitator superfamily (MFS) profile domain-containing protein</fullName>
    </recommendedName>
</protein>
<feature type="transmembrane region" description="Helical" evidence="7">
    <location>
        <begin position="60"/>
        <end position="81"/>
    </location>
</feature>
<proteinExistence type="predicted"/>
<evidence type="ECO:0000259" key="8">
    <source>
        <dbReference type="PROSITE" id="PS50850"/>
    </source>
</evidence>
<keyword evidence="2" id="KW-0813">Transport</keyword>
<feature type="transmembrane region" description="Helical" evidence="7">
    <location>
        <begin position="93"/>
        <end position="113"/>
    </location>
</feature>
<feature type="transmembrane region" description="Helical" evidence="7">
    <location>
        <begin position="301"/>
        <end position="318"/>
    </location>
</feature>
<feature type="transmembrane region" description="Helical" evidence="7">
    <location>
        <begin position="389"/>
        <end position="410"/>
    </location>
</feature>
<evidence type="ECO:0000256" key="6">
    <source>
        <dbReference type="ARBA" id="ARBA00023136"/>
    </source>
</evidence>
<feature type="transmembrane region" description="Helical" evidence="7">
    <location>
        <begin position="273"/>
        <end position="294"/>
    </location>
</feature>
<feature type="transmembrane region" description="Helical" evidence="7">
    <location>
        <begin position="364"/>
        <end position="383"/>
    </location>
</feature>
<feature type="domain" description="Major facilitator superfamily (MFS) profile" evidence="8">
    <location>
        <begin position="27"/>
        <end position="414"/>
    </location>
</feature>
<evidence type="ECO:0000256" key="1">
    <source>
        <dbReference type="ARBA" id="ARBA00004651"/>
    </source>
</evidence>
<evidence type="ECO:0000256" key="5">
    <source>
        <dbReference type="ARBA" id="ARBA00022989"/>
    </source>
</evidence>
<dbReference type="EMBL" id="CADCWM010000417">
    <property type="protein sequence ID" value="CAA9557449.1"/>
    <property type="molecule type" value="Genomic_DNA"/>
</dbReference>
<feature type="transmembrane region" description="Helical" evidence="7">
    <location>
        <begin position="324"/>
        <end position="343"/>
    </location>
</feature>
<dbReference type="AlphaFoldDB" id="A0A6J4UQZ9"/>
<sequence>MTRSEQGTTTAPERGRTGTFAALRLRAFRLLLLGTTLSNAAQWIQQVTLGWLVYDLTGSGAMLGAINLVRAVATLGLAPVAGGAIDRFPRRRLMLAVNGWLLALSLALGVLLLAGRAGIPALLAFAFLGGVAQAVDMPLRQTVVFALVPRPIAPNAVALVQTGWALMRSLGPALGGFLLLWFGPGGNFIVQAAAYGLIALTVVRIDFPPGQPGGRGQGMRRNLAEGLRYVATEPVTRAFVLLGWVLPLFIIPIFSALPPIYAKDIFGGGPEVLGLLLSAVGIGGIGGGLVTASLGRQERRGLLQLGALLLLSLFLLGFAASTTLWMALPLLALAGFWEMIYLTTNQTLLQLSIPDELRGRVTSIVSLNAGLAPLGAFAAGLGADLVGPRAVTVALAGSAAAIAVAVGAGSPTIRNYRLSRALASGDGSDAG</sequence>
<evidence type="ECO:0000256" key="3">
    <source>
        <dbReference type="ARBA" id="ARBA00022475"/>
    </source>
</evidence>
<feature type="transmembrane region" description="Helical" evidence="7">
    <location>
        <begin position="188"/>
        <end position="207"/>
    </location>
</feature>
<keyword evidence="6 7" id="KW-0472">Membrane</keyword>
<gene>
    <name evidence="9" type="ORF">AVDCRST_MAG88-1221</name>
</gene>
<dbReference type="SUPFAM" id="SSF103473">
    <property type="entry name" value="MFS general substrate transporter"/>
    <property type="match status" value="1"/>
</dbReference>
<dbReference type="PANTHER" id="PTHR23513">
    <property type="entry name" value="INTEGRAL MEMBRANE EFFLUX PROTEIN-RELATED"/>
    <property type="match status" value="1"/>
</dbReference>
<evidence type="ECO:0000313" key="9">
    <source>
        <dbReference type="EMBL" id="CAA9557449.1"/>
    </source>
</evidence>
<dbReference type="Gene3D" id="1.20.1250.20">
    <property type="entry name" value="MFS general substrate transporter like domains"/>
    <property type="match status" value="1"/>
</dbReference>
<dbReference type="Pfam" id="PF05977">
    <property type="entry name" value="MFS_3"/>
    <property type="match status" value="1"/>
</dbReference>
<keyword evidence="5 7" id="KW-1133">Transmembrane helix</keyword>
<dbReference type="GO" id="GO:0022857">
    <property type="term" value="F:transmembrane transporter activity"/>
    <property type="evidence" value="ECO:0007669"/>
    <property type="project" value="InterPro"/>
</dbReference>
<dbReference type="CDD" id="cd06173">
    <property type="entry name" value="MFS_MefA_like"/>
    <property type="match status" value="1"/>
</dbReference>
<evidence type="ECO:0000256" key="2">
    <source>
        <dbReference type="ARBA" id="ARBA00022448"/>
    </source>
</evidence>
<evidence type="ECO:0000256" key="7">
    <source>
        <dbReference type="SAM" id="Phobius"/>
    </source>
</evidence>
<reference evidence="9" key="1">
    <citation type="submission" date="2020-02" db="EMBL/GenBank/DDBJ databases">
        <authorList>
            <person name="Meier V. D."/>
        </authorList>
    </citation>
    <scope>NUCLEOTIDE SEQUENCE</scope>
    <source>
        <strain evidence="9">AVDCRST_MAG88</strain>
    </source>
</reference>
<dbReference type="InterPro" id="IPR020846">
    <property type="entry name" value="MFS_dom"/>
</dbReference>
<dbReference type="InterPro" id="IPR036259">
    <property type="entry name" value="MFS_trans_sf"/>
</dbReference>
<dbReference type="PANTHER" id="PTHR23513:SF11">
    <property type="entry name" value="STAPHYLOFERRIN A TRANSPORTER"/>
    <property type="match status" value="1"/>
</dbReference>
<feature type="transmembrane region" description="Helical" evidence="7">
    <location>
        <begin position="30"/>
        <end position="54"/>
    </location>
</feature>
<feature type="transmembrane region" description="Helical" evidence="7">
    <location>
        <begin position="238"/>
        <end position="261"/>
    </location>
</feature>
<name>A0A6J4UQZ9_9BACT</name>
<keyword evidence="3" id="KW-1003">Cell membrane</keyword>
<dbReference type="InterPro" id="IPR010290">
    <property type="entry name" value="TM_effector"/>
</dbReference>
<dbReference type="PROSITE" id="PS50850">
    <property type="entry name" value="MFS"/>
    <property type="match status" value="1"/>
</dbReference>
<evidence type="ECO:0000256" key="4">
    <source>
        <dbReference type="ARBA" id="ARBA00022692"/>
    </source>
</evidence>
<dbReference type="GO" id="GO:0005886">
    <property type="term" value="C:plasma membrane"/>
    <property type="evidence" value="ECO:0007669"/>
    <property type="project" value="UniProtKB-SubCell"/>
</dbReference>
<comment type="subcellular location">
    <subcellularLocation>
        <location evidence="1">Cell membrane</location>
        <topology evidence="1">Multi-pass membrane protein</topology>
    </subcellularLocation>
</comment>